<protein>
    <submittedName>
        <fullName evidence="6">Molybdenum ABC transporter, periplasmic molybdate-binding protein</fullName>
    </submittedName>
</protein>
<dbReference type="GO" id="GO:0015689">
    <property type="term" value="P:molybdate ion transport"/>
    <property type="evidence" value="ECO:0007669"/>
    <property type="project" value="InterPro"/>
</dbReference>
<organism evidence="6 7">
    <name type="scientific">Corynebacterium singulare</name>
    <dbReference type="NCBI Taxonomy" id="161899"/>
    <lineage>
        <taxon>Bacteria</taxon>
        <taxon>Bacillati</taxon>
        <taxon>Actinomycetota</taxon>
        <taxon>Actinomycetes</taxon>
        <taxon>Mycobacteriales</taxon>
        <taxon>Corynebacteriaceae</taxon>
        <taxon>Corynebacterium</taxon>
    </lineage>
</organism>
<dbReference type="PANTHER" id="PTHR30632">
    <property type="entry name" value="MOLYBDATE-BINDING PERIPLASMIC PROTEIN"/>
    <property type="match status" value="1"/>
</dbReference>
<dbReference type="Proteomes" id="UP000031890">
    <property type="component" value="Chromosome"/>
</dbReference>
<name>A0A0B6F3T4_9CORY</name>
<evidence type="ECO:0000313" key="6">
    <source>
        <dbReference type="EMBL" id="AJI78686.1"/>
    </source>
</evidence>
<comment type="similarity">
    <text evidence="1">Belongs to the bacterial solute-binding protein ModA family.</text>
</comment>
<keyword evidence="2 4" id="KW-0479">Metal-binding</keyword>
<dbReference type="GO" id="GO:0046872">
    <property type="term" value="F:metal ion binding"/>
    <property type="evidence" value="ECO:0007669"/>
    <property type="project" value="UniProtKB-KW"/>
</dbReference>
<dbReference type="GO" id="GO:0030973">
    <property type="term" value="F:molybdate ion binding"/>
    <property type="evidence" value="ECO:0007669"/>
    <property type="project" value="TreeGrafter"/>
</dbReference>
<evidence type="ECO:0000256" key="4">
    <source>
        <dbReference type="PIRSR" id="PIRSR004846-1"/>
    </source>
</evidence>
<dbReference type="EMBL" id="CP010827">
    <property type="protein sequence ID" value="AJI78686.1"/>
    <property type="molecule type" value="Genomic_DNA"/>
</dbReference>
<feature type="binding site" evidence="4">
    <location>
        <position position="176"/>
    </location>
    <ligand>
        <name>molybdate</name>
        <dbReference type="ChEBI" id="CHEBI:36264"/>
    </ligand>
</feature>
<dbReference type="HOGENOM" id="CLU_065520_0_1_11"/>
<dbReference type="Pfam" id="PF13531">
    <property type="entry name" value="SBP_bac_11"/>
    <property type="match status" value="1"/>
</dbReference>
<sequence length="239" mass="24766">MRRLALPALAATLALTGCTAQPADRPLSVFAASSTRLINDDLAARTDIDVAINNGGSSALVQQLYDGAPADLLITASAATMDRAASHGDVETPEVLATNTMVMVVPKGNPAGLASLEDIDASTRLVLCDAQVPCGALSAKILDAKGLTVTPYSLESQVANVLGKIASGEADAGLVYSTDATSSDDVETIHIDGAEKFPNQILGAVVAASPRRDEAHAVLDLLDYGFDAEWRKYGFTPVK</sequence>
<evidence type="ECO:0000256" key="1">
    <source>
        <dbReference type="ARBA" id="ARBA00009175"/>
    </source>
</evidence>
<evidence type="ECO:0000313" key="7">
    <source>
        <dbReference type="Proteomes" id="UP000031890"/>
    </source>
</evidence>
<proteinExistence type="inferred from homology"/>
<dbReference type="RefSeq" id="WP_042530442.1">
    <property type="nucleotide sequence ID" value="NZ_CP010827.1"/>
</dbReference>
<dbReference type="InterPro" id="IPR005950">
    <property type="entry name" value="ModA"/>
</dbReference>
<reference evidence="6 7" key="1">
    <citation type="journal article" date="2015" name="Genome Announc.">
        <title>Complete Genome Sequence and Annotation of Corynebacterium singulare DSM 44357, Isolated from a Human Semen Specimen.</title>
        <authorList>
            <person name="Merten M."/>
            <person name="Brinkrolf K."/>
            <person name="Albersmeier A."/>
            <person name="Kutter Y."/>
            <person name="Ruckert C."/>
            <person name="Tauch A."/>
        </authorList>
    </citation>
    <scope>NUCLEOTIDE SEQUENCE [LARGE SCALE GENOMIC DNA]</scope>
    <source>
        <strain evidence="6">IBS B52218</strain>
    </source>
</reference>
<dbReference type="KEGG" id="csx:CSING_05755"/>
<dbReference type="PIRSF" id="PIRSF004846">
    <property type="entry name" value="ModA"/>
    <property type="match status" value="1"/>
</dbReference>
<gene>
    <name evidence="6" type="primary">molA</name>
    <name evidence="6" type="ORF">CSING_05755</name>
</gene>
<dbReference type="NCBIfam" id="TIGR01256">
    <property type="entry name" value="modA"/>
    <property type="match status" value="1"/>
</dbReference>
<feature type="binding site" evidence="4">
    <location>
        <position position="158"/>
    </location>
    <ligand>
        <name>molybdate</name>
        <dbReference type="ChEBI" id="CHEBI:36264"/>
    </ligand>
</feature>
<evidence type="ECO:0000256" key="2">
    <source>
        <dbReference type="ARBA" id="ARBA00022723"/>
    </source>
</evidence>
<evidence type="ECO:0000256" key="5">
    <source>
        <dbReference type="SAM" id="SignalP"/>
    </source>
</evidence>
<dbReference type="STRING" id="161899.CSING_05755"/>
<dbReference type="PROSITE" id="PS51257">
    <property type="entry name" value="PROKAR_LIPOPROTEIN"/>
    <property type="match status" value="1"/>
</dbReference>
<dbReference type="Gene3D" id="3.40.190.10">
    <property type="entry name" value="Periplasmic binding protein-like II"/>
    <property type="match status" value="2"/>
</dbReference>
<accession>A0A0B6F3T4</accession>
<evidence type="ECO:0000256" key="3">
    <source>
        <dbReference type="ARBA" id="ARBA00022729"/>
    </source>
</evidence>
<dbReference type="AlphaFoldDB" id="A0A0B6F3T4"/>
<feature type="signal peptide" evidence="5">
    <location>
        <begin position="1"/>
        <end position="22"/>
    </location>
</feature>
<keyword evidence="4" id="KW-0500">Molybdenum</keyword>
<dbReference type="OrthoDB" id="9785015at2"/>
<feature type="binding site" evidence="4">
    <location>
        <position position="57"/>
    </location>
    <ligand>
        <name>molybdate</name>
        <dbReference type="ChEBI" id="CHEBI:36264"/>
    </ligand>
</feature>
<dbReference type="PANTHER" id="PTHR30632:SF0">
    <property type="entry name" value="SULFATE-BINDING PROTEIN"/>
    <property type="match status" value="1"/>
</dbReference>
<keyword evidence="3 5" id="KW-0732">Signal</keyword>
<feature type="chain" id="PRO_5002107993" evidence="5">
    <location>
        <begin position="23"/>
        <end position="239"/>
    </location>
</feature>
<dbReference type="InterPro" id="IPR050682">
    <property type="entry name" value="ModA/WtpA"/>
</dbReference>
<dbReference type="SUPFAM" id="SSF53850">
    <property type="entry name" value="Periplasmic binding protein-like II"/>
    <property type="match status" value="1"/>
</dbReference>